<dbReference type="InterPro" id="IPR052900">
    <property type="entry name" value="Phospholipid_Metab_Enz"/>
</dbReference>
<sequence>MLGMARLPRSPRSDAGLARRGFLRATLVSAAGVLLGACKPGEGEDTGSGGTDTETGTETGGESRVVVDGFEYFPQSVASGDPRPGSVILWTRVEDPDAPDADLELELELATDPEFSDVIGQLATVTATAAHDHCVKVRLTDLGAGQQFYYRFVYAKDDTWLASRVGQARTAPAPEDDVPARFAVVSCQDFSRWYNVYLAIAEQEFDFVVHLGDYIYETTGDPDFQAAIPGRTIEFDDKAGAIGFNVGESGEYFAAASLDNYRQLYRAYRGDRALQSVHERGPMIVTWDDHEFSNDCHGSTGTYFGGTVDESDVARRKAANQAWFEYMPIDVQDDPEFDYDPSAAFPGDLVIYRDFVWGQHLHLAMTDERTWRSDHPIREDAFPATVVVDEATVLAELGELPAYARPYFDVDTWDGGSLRDALVAAAGDIGYDPAWITGDLDAEFVNGLIEIIDPGGATLTAISDAEIQMMPRGVSYVSMGKTSFYGSFGSRALVVKPAYDLWTRQQFQASGGASEQVLGEVQEAWLIDTLSGSDRTWKVWGNEFSVSQIAIDVRDLAPAPFNQLYYLSLDLWDGHRNRRDTVLGQLAGIENMVAVTGDIHAFFATTPFVEGDPEQRIIELTTSSVTTQSFKEILAGIVATNPALAGFAEAALLVEALDSLLTSASLKTNPHFGYANSDLYGFVMIELDGAKLDATYHQIGRDYLFTDYSDNLNALLGAFATERFRVNAGERELYRDFGGEWKRWDRTSLSWV</sequence>
<dbReference type="PANTHER" id="PTHR43606">
    <property type="entry name" value="PHOSPHATASE, PUTATIVE (AFU_ORTHOLOGUE AFUA_6G08710)-RELATED"/>
    <property type="match status" value="1"/>
</dbReference>
<reference evidence="4 5" key="1">
    <citation type="submission" date="2018-03" db="EMBL/GenBank/DDBJ databases">
        <title>Draft Genome Sequences of the Obligatory Marine Myxobacteria Enhygromyxa salina SWB007.</title>
        <authorList>
            <person name="Poehlein A."/>
            <person name="Moghaddam J.A."/>
            <person name="Harms H."/>
            <person name="Alanjari M."/>
            <person name="Koenig G.M."/>
            <person name="Daniel R."/>
            <person name="Schaeberle T.F."/>
        </authorList>
    </citation>
    <scope>NUCLEOTIDE SEQUENCE [LARGE SCALE GENOMIC DNA]</scope>
    <source>
        <strain evidence="4 5">SWB007</strain>
    </source>
</reference>
<feature type="region of interest" description="Disordered" evidence="1">
    <location>
        <begin position="38"/>
        <end position="63"/>
    </location>
</feature>
<dbReference type="GO" id="GO:0004035">
    <property type="term" value="F:alkaline phosphatase activity"/>
    <property type="evidence" value="ECO:0007669"/>
    <property type="project" value="UniProtKB-EC"/>
</dbReference>
<dbReference type="InterPro" id="IPR038607">
    <property type="entry name" value="PhoD-like_sf"/>
</dbReference>
<feature type="domain" description="Phospholipase D N-terminal" evidence="3">
    <location>
        <begin position="76"/>
        <end position="170"/>
    </location>
</feature>
<proteinExistence type="predicted"/>
<dbReference type="EC" id="3.1.3.1" evidence="4"/>
<dbReference type="Gene3D" id="3.60.21.70">
    <property type="entry name" value="PhoD-like phosphatase"/>
    <property type="match status" value="1"/>
</dbReference>
<dbReference type="AlphaFoldDB" id="A0A2S9YWA1"/>
<evidence type="ECO:0000313" key="4">
    <source>
        <dbReference type="EMBL" id="PRQ09367.1"/>
    </source>
</evidence>
<dbReference type="CDD" id="cd07389">
    <property type="entry name" value="MPP_PhoD"/>
    <property type="match status" value="1"/>
</dbReference>
<comment type="caution">
    <text evidence="4">The sequence shown here is derived from an EMBL/GenBank/DDBJ whole genome shotgun (WGS) entry which is preliminary data.</text>
</comment>
<dbReference type="Pfam" id="PF16655">
    <property type="entry name" value="PhoD_N"/>
    <property type="match status" value="1"/>
</dbReference>
<evidence type="ECO:0000259" key="3">
    <source>
        <dbReference type="Pfam" id="PF16655"/>
    </source>
</evidence>
<dbReference type="EMBL" id="PVNL01000026">
    <property type="protein sequence ID" value="PRQ09367.1"/>
    <property type="molecule type" value="Genomic_DNA"/>
</dbReference>
<gene>
    <name evidence="4" type="primary">phoD</name>
    <name evidence="4" type="ORF">ENSA7_08940</name>
</gene>
<evidence type="ECO:0000256" key="1">
    <source>
        <dbReference type="SAM" id="MobiDB-lite"/>
    </source>
</evidence>
<protein>
    <submittedName>
        <fullName evidence="4">Alkaline phosphatase D</fullName>
        <ecNumber evidence="4">3.1.3.1</ecNumber>
    </submittedName>
</protein>
<dbReference type="InterPro" id="IPR018946">
    <property type="entry name" value="PhoD-like_MPP"/>
</dbReference>
<feature type="compositionally biased region" description="Low complexity" evidence="1">
    <location>
        <begin position="51"/>
        <end position="63"/>
    </location>
</feature>
<dbReference type="PANTHER" id="PTHR43606:SF2">
    <property type="entry name" value="ALKALINE PHOSPHATASE FAMILY PROTEIN (AFU_ORTHOLOGUE AFUA_5G03860)"/>
    <property type="match status" value="1"/>
</dbReference>
<feature type="domain" description="PhoD-like phosphatase metallophosphatase" evidence="2">
    <location>
        <begin position="508"/>
        <end position="695"/>
    </location>
</feature>
<name>A0A2S9YWA1_9BACT</name>
<dbReference type="Pfam" id="PF09423">
    <property type="entry name" value="PhoD"/>
    <property type="match status" value="2"/>
</dbReference>
<dbReference type="Proteomes" id="UP000238823">
    <property type="component" value="Unassembled WGS sequence"/>
</dbReference>
<evidence type="ECO:0000313" key="5">
    <source>
        <dbReference type="Proteomes" id="UP000238823"/>
    </source>
</evidence>
<dbReference type="InterPro" id="IPR029052">
    <property type="entry name" value="Metallo-depent_PP-like"/>
</dbReference>
<feature type="domain" description="PhoD-like phosphatase metallophosphatase" evidence="2">
    <location>
        <begin position="182"/>
        <end position="385"/>
    </location>
</feature>
<dbReference type="SUPFAM" id="SSF56300">
    <property type="entry name" value="Metallo-dependent phosphatases"/>
    <property type="match status" value="1"/>
</dbReference>
<keyword evidence="4" id="KW-0378">Hydrolase</keyword>
<dbReference type="InterPro" id="IPR032093">
    <property type="entry name" value="PhoD_N"/>
</dbReference>
<organism evidence="4 5">
    <name type="scientific">Enhygromyxa salina</name>
    <dbReference type="NCBI Taxonomy" id="215803"/>
    <lineage>
        <taxon>Bacteria</taxon>
        <taxon>Pseudomonadati</taxon>
        <taxon>Myxococcota</taxon>
        <taxon>Polyangia</taxon>
        <taxon>Nannocystales</taxon>
        <taxon>Nannocystaceae</taxon>
        <taxon>Enhygromyxa</taxon>
    </lineage>
</organism>
<accession>A0A2S9YWA1</accession>
<dbReference type="Gene3D" id="2.60.40.380">
    <property type="entry name" value="Purple acid phosphatase-like, N-terminal"/>
    <property type="match status" value="1"/>
</dbReference>
<evidence type="ECO:0000259" key="2">
    <source>
        <dbReference type="Pfam" id="PF09423"/>
    </source>
</evidence>